<organism evidence="5 6">
    <name type="scientific">Andreprevotia lacus DSM 23236</name>
    <dbReference type="NCBI Taxonomy" id="1121001"/>
    <lineage>
        <taxon>Bacteria</taxon>
        <taxon>Pseudomonadati</taxon>
        <taxon>Pseudomonadota</taxon>
        <taxon>Betaproteobacteria</taxon>
        <taxon>Neisseriales</taxon>
        <taxon>Chitinibacteraceae</taxon>
        <taxon>Andreprevotia</taxon>
    </lineage>
</organism>
<dbReference type="RefSeq" id="WP_084091595.1">
    <property type="nucleotide sequence ID" value="NZ_FWXD01000018.1"/>
</dbReference>
<sequence>MHLEHLTTEQSNGFARHLDQLGIDEALALMNREDAFVAPLVARALPEIAQATRAVVAALRAGGRLIYVGAGNSGRTGFLDALECQPTFNTPPTQVIGLIAGGFSGFADAAEDDAEQGEAALRELTLQAGDIVVGLSASGRTPYVLGALAYARQVGSRTVAIACNTGSQIGQQADVVVEVDVGPEVLAGSTRLKAGTAQKMICNMLSTVAMTALGKVYRNLMVDVQVNNHKLANRARRIVEQAAEVTPEVAQQALEAAGNRPKIAILMLLGGLGRSDAEALEMRSAGSIHHALRELGAQ</sequence>
<dbReference type="PROSITE" id="PS51464">
    <property type="entry name" value="SIS"/>
    <property type="match status" value="1"/>
</dbReference>
<dbReference type="EMBL" id="FWXD01000018">
    <property type="protein sequence ID" value="SMC27744.1"/>
    <property type="molecule type" value="Genomic_DNA"/>
</dbReference>
<dbReference type="GO" id="GO:0016803">
    <property type="term" value="F:ether hydrolase activity"/>
    <property type="evidence" value="ECO:0007669"/>
    <property type="project" value="TreeGrafter"/>
</dbReference>
<comment type="caution">
    <text evidence="3">Lacks conserved residue(s) required for the propagation of feature annotation.</text>
</comment>
<dbReference type="EC" id="4.2.1.126" evidence="3"/>
<evidence type="ECO:0000259" key="4">
    <source>
        <dbReference type="PROSITE" id="PS51464"/>
    </source>
</evidence>
<dbReference type="InterPro" id="IPR046348">
    <property type="entry name" value="SIS_dom_sf"/>
</dbReference>
<dbReference type="CDD" id="cd05007">
    <property type="entry name" value="SIS_Etherase"/>
    <property type="match status" value="1"/>
</dbReference>
<comment type="pathway">
    <text evidence="3">Cell wall biogenesis; peptidoglycan recycling.</text>
</comment>
<keyword evidence="6" id="KW-1185">Reference proteome</keyword>
<comment type="pathway">
    <text evidence="3">Amino-sugar metabolism; 1,6-anhydro-N-acetylmuramate degradation.</text>
</comment>
<keyword evidence="2 3" id="KW-0119">Carbohydrate metabolism</keyword>
<dbReference type="GO" id="GO:0046348">
    <property type="term" value="P:amino sugar catabolic process"/>
    <property type="evidence" value="ECO:0007669"/>
    <property type="project" value="InterPro"/>
</dbReference>
<comment type="catalytic activity">
    <reaction evidence="3">
        <text>N-acetyl-D-muramate 6-phosphate + H2O = N-acetyl-D-glucosamine 6-phosphate + (R)-lactate</text>
        <dbReference type="Rhea" id="RHEA:26410"/>
        <dbReference type="ChEBI" id="CHEBI:15377"/>
        <dbReference type="ChEBI" id="CHEBI:16004"/>
        <dbReference type="ChEBI" id="CHEBI:57513"/>
        <dbReference type="ChEBI" id="CHEBI:58722"/>
        <dbReference type="EC" id="4.2.1.126"/>
    </reaction>
</comment>
<comment type="pathway">
    <text evidence="3">Amino-sugar metabolism; N-acetylmuramate degradation.</text>
</comment>
<dbReference type="OrthoDB" id="9813395at2"/>
<keyword evidence="1 3" id="KW-0456">Lyase</keyword>
<evidence type="ECO:0000313" key="6">
    <source>
        <dbReference type="Proteomes" id="UP000192761"/>
    </source>
</evidence>
<comment type="miscellaneous">
    <text evidence="3">A lyase-type mechanism (elimination/hydration) is suggested for the cleavage of the lactyl ether bond of MurNAc 6-phosphate, with the formation of an alpha,beta-unsaturated aldehyde intermediate with (E)-stereochemistry, followed by the syn addition of water to give product.</text>
</comment>
<dbReference type="InterPro" id="IPR005488">
    <property type="entry name" value="Etherase_MurQ"/>
</dbReference>
<feature type="active site" description="Proton donor" evidence="3">
    <location>
        <position position="83"/>
    </location>
</feature>
<dbReference type="Gene3D" id="3.40.50.10490">
    <property type="entry name" value="Glucose-6-phosphate isomerase like protein, domain 1"/>
    <property type="match status" value="1"/>
</dbReference>
<dbReference type="GO" id="GO:0097175">
    <property type="term" value="P:1,6-anhydro-N-acetyl-beta-muramic acid catabolic process"/>
    <property type="evidence" value="ECO:0007669"/>
    <property type="project" value="UniProtKB-UniRule"/>
</dbReference>
<comment type="function">
    <text evidence="3">Specifically catalyzes the cleavage of the D-lactyl ether substituent of MurNAc 6-phosphate, producing GlcNAc 6-phosphate and D-lactate. Together with AnmK, is also required for the utilization of anhydro-N-acetylmuramic acid (anhMurNAc) either imported from the medium or derived from its own cell wall murein, and thus plays a role in cell wall recycling.</text>
</comment>
<evidence type="ECO:0000256" key="3">
    <source>
        <dbReference type="HAMAP-Rule" id="MF_00068"/>
    </source>
</evidence>
<proteinExistence type="inferred from homology"/>
<dbReference type="UniPathway" id="UPA00342"/>
<evidence type="ECO:0000256" key="2">
    <source>
        <dbReference type="ARBA" id="ARBA00023277"/>
    </source>
</evidence>
<dbReference type="STRING" id="1121001.SAMN02745857_02968"/>
<reference evidence="5 6" key="1">
    <citation type="submission" date="2017-04" db="EMBL/GenBank/DDBJ databases">
        <authorList>
            <person name="Afonso C.L."/>
            <person name="Miller P.J."/>
            <person name="Scott M.A."/>
            <person name="Spackman E."/>
            <person name="Goraichik I."/>
            <person name="Dimitrov K.M."/>
            <person name="Suarez D.L."/>
            <person name="Swayne D.E."/>
        </authorList>
    </citation>
    <scope>NUCLEOTIDE SEQUENCE [LARGE SCALE GENOMIC DNA]</scope>
    <source>
        <strain evidence="5 6">DSM 23236</strain>
    </source>
</reference>
<dbReference type="Pfam" id="PF22645">
    <property type="entry name" value="GKRP_SIS_N"/>
    <property type="match status" value="1"/>
</dbReference>
<dbReference type="NCBIfam" id="TIGR00274">
    <property type="entry name" value="N-acetylmuramic acid 6-phosphate etherase"/>
    <property type="match status" value="1"/>
</dbReference>
<name>A0A1W1XV75_9NEIS</name>
<dbReference type="NCBIfam" id="NF003915">
    <property type="entry name" value="PRK05441.1"/>
    <property type="match status" value="1"/>
</dbReference>
<accession>A0A1W1XV75</accession>
<dbReference type="AlphaFoldDB" id="A0A1W1XV75"/>
<dbReference type="GO" id="GO:0097173">
    <property type="term" value="P:N-acetylmuramic acid catabolic process"/>
    <property type="evidence" value="ECO:0007669"/>
    <property type="project" value="UniProtKB-UniPathway"/>
</dbReference>
<dbReference type="UniPathway" id="UPA00343"/>
<protein>
    <recommendedName>
        <fullName evidence="3">N-acetylmuramic acid 6-phosphate etherase</fullName>
        <shortName evidence="3">MurNAc-6-P etherase</shortName>
        <ecNumber evidence="3">4.2.1.126</ecNumber>
    </recommendedName>
    <alternativeName>
        <fullName evidence="3">N-acetylmuramic acid 6-phosphate hydrolase</fullName>
    </alternativeName>
    <alternativeName>
        <fullName evidence="3">N-acetylmuramic acid 6-phosphate lyase</fullName>
    </alternativeName>
</protein>
<dbReference type="InterPro" id="IPR040190">
    <property type="entry name" value="MURQ/GCKR"/>
</dbReference>
<dbReference type="PANTHER" id="PTHR10088:SF4">
    <property type="entry name" value="GLUCOKINASE REGULATORY PROTEIN"/>
    <property type="match status" value="1"/>
</dbReference>
<dbReference type="Proteomes" id="UP000192761">
    <property type="component" value="Unassembled WGS sequence"/>
</dbReference>
<dbReference type="GO" id="GO:0097367">
    <property type="term" value="F:carbohydrate derivative binding"/>
    <property type="evidence" value="ECO:0007669"/>
    <property type="project" value="InterPro"/>
</dbReference>
<dbReference type="InterPro" id="IPR001347">
    <property type="entry name" value="SIS_dom"/>
</dbReference>
<dbReference type="UniPathway" id="UPA00544"/>
<dbReference type="GO" id="GO:0016835">
    <property type="term" value="F:carbon-oxygen lyase activity"/>
    <property type="evidence" value="ECO:0007669"/>
    <property type="project" value="UniProtKB-UniRule"/>
</dbReference>
<dbReference type="PANTHER" id="PTHR10088">
    <property type="entry name" value="GLUCOKINASE REGULATORY PROTEIN"/>
    <property type="match status" value="1"/>
</dbReference>
<dbReference type="SUPFAM" id="SSF53697">
    <property type="entry name" value="SIS domain"/>
    <property type="match status" value="1"/>
</dbReference>
<dbReference type="InterPro" id="IPR005486">
    <property type="entry name" value="Glucokinase_regulatory_CS"/>
</dbReference>
<evidence type="ECO:0000313" key="5">
    <source>
        <dbReference type="EMBL" id="SMC27744.1"/>
    </source>
</evidence>
<dbReference type="NCBIfam" id="NF009222">
    <property type="entry name" value="PRK12570.1"/>
    <property type="match status" value="1"/>
</dbReference>
<dbReference type="PROSITE" id="PS01272">
    <property type="entry name" value="GCKR"/>
    <property type="match status" value="1"/>
</dbReference>
<gene>
    <name evidence="3" type="primary">murQ</name>
    <name evidence="5" type="ORF">SAMN02745857_02968</name>
</gene>
<feature type="domain" description="SIS" evidence="4">
    <location>
        <begin position="55"/>
        <end position="215"/>
    </location>
</feature>
<dbReference type="GO" id="GO:0009254">
    <property type="term" value="P:peptidoglycan turnover"/>
    <property type="evidence" value="ECO:0007669"/>
    <property type="project" value="UniProtKB-UniRule"/>
</dbReference>
<dbReference type="Gene3D" id="1.10.8.1080">
    <property type="match status" value="1"/>
</dbReference>
<comment type="subunit">
    <text evidence="3">Homodimer.</text>
</comment>
<dbReference type="HAMAP" id="MF_00068">
    <property type="entry name" value="MurQ"/>
    <property type="match status" value="1"/>
</dbReference>
<evidence type="ECO:0000256" key="1">
    <source>
        <dbReference type="ARBA" id="ARBA00023239"/>
    </source>
</evidence>
<comment type="similarity">
    <text evidence="3">Belongs to the GCKR-like family. MurNAc-6-P etherase subfamily.</text>
</comment>